<keyword evidence="2" id="KW-0489">Methyltransferase</keyword>
<reference evidence="5 6" key="1">
    <citation type="journal article" date="2020" name="ISME J.">
        <title>Comparative genomics reveals insights into cyanobacterial evolution and habitat adaptation.</title>
        <authorList>
            <person name="Chen M.Y."/>
            <person name="Teng W.K."/>
            <person name="Zhao L."/>
            <person name="Hu C.X."/>
            <person name="Zhou Y.K."/>
            <person name="Han B.P."/>
            <person name="Song L.R."/>
            <person name="Shu W.S."/>
        </authorList>
    </citation>
    <scope>NUCLEOTIDE SEQUENCE [LARGE SCALE GENOMIC DNA]</scope>
    <source>
        <strain evidence="5 6">FACHB-838</strain>
    </source>
</reference>
<organism evidence="5 6">
    <name type="scientific">Nostoc flagelliforme FACHB-838</name>
    <dbReference type="NCBI Taxonomy" id="2692904"/>
    <lineage>
        <taxon>Bacteria</taxon>
        <taxon>Bacillati</taxon>
        <taxon>Cyanobacteriota</taxon>
        <taxon>Cyanophyceae</taxon>
        <taxon>Nostocales</taxon>
        <taxon>Nostocaceae</taxon>
        <taxon>Nostoc</taxon>
    </lineage>
</organism>
<evidence type="ECO:0000256" key="2">
    <source>
        <dbReference type="ARBA" id="ARBA00022603"/>
    </source>
</evidence>
<keyword evidence="6" id="KW-1185">Reference proteome</keyword>
<sequence>MVLDFAIHNVGEYYSSHYLYTTFSKDAQKFTSSWKEAGAAASPRQLQKLGQRYFKAKAQAIEEFDWNQRRNAGVEIQGWHSYLLQAIGYSDLEAMDLPVESGDVYVPILGLLQRFEQPWLVVCESVFCIPDGSLPDGAASEDPLEGKPLLEQLVDSNHKLVQGDWGRAIGEIFKTEEAPRWVMILAGSRILLIDRKTYANGRWLAFDLDEAFGRNEKATFEQIATFLSRETLAPDSESVELLHDTLGEQSHKLAHGVTENLQVAVREAIELLANEWVSDRRRRSLGMINLRPEEALPDGSTTVTAEQLRHEALTFVYRLIFCFYAEAHGAELGVLPINDDAYRLGYSLEALRDLELVPLSEQSGEGTYFQTHLNRLFTLVHEGFHPLQQEENPGQLQLQLAQQQRTFELPPLTATLFDPKATPLLSRAQLSNRCLQKVIRLLSLSYDEKTKTTGRVNYADLGINQLGAVYEGLLSYKGMFAEQDFLQVKRAQDEFSKSKTQTWFVPKDRLEEFKKDEVERLNDGKPRIYAKGSFILHLSGLDREQSASYYTSEVLTKCLVEETLRPLLQDYIPKDADKILQLTVCEPAMGSGAFLNEAANQLAQKYLELKQKQLNQSIEPADFPDELRRVRHYITTRNLYGVDLNPTAVELGALSLWLNSMHRAKLIHEDGREEWVRGARPWFGLRLRAGNSLIGARRAVWTKAQLLAGAHLKSGNEAVEPRQLQPGKQRAKNEVYHYLVFDPDMVPTAGDALVKQFHPQQVQQAKDWHKKEVKSRWTEIEVNLALAVSDLIDQHEQQYAKERLAALEKTACPGSVWPQSPATEPGPSLALQEEVKAKLESTSGSFQRLKLLMDSWCALFFWSMDEVEALPRREDYLEAAQILLARSGDLSIKAFRWNFDGANLLKATAQTDLDTDLLCAAVSWYRVSREVAEQERFQHWELAFSEVLGCDASQSKGFDVILGNPPWMKVEWSDGALLYDFEPMLGIREAQSDTLNCERLNLLNNLVLREIYINAQRFSFGNIAFLNCHRLYKALKGAKTNLYKNFIIISWSLLDEKGLGV</sequence>
<accession>A0ABR8DXJ4</accession>
<dbReference type="EMBL" id="JACJSI010000141">
    <property type="protein sequence ID" value="MBD2534187.1"/>
    <property type="molecule type" value="Genomic_DNA"/>
</dbReference>
<name>A0ABR8DXJ4_9NOSO</name>
<dbReference type="EC" id="2.1.1.72" evidence="1"/>
<dbReference type="InterPro" id="IPR029063">
    <property type="entry name" value="SAM-dependent_MTases_sf"/>
</dbReference>
<dbReference type="InterPro" id="IPR002052">
    <property type="entry name" value="DNA_methylase_N6_adenine_CS"/>
</dbReference>
<evidence type="ECO:0000256" key="1">
    <source>
        <dbReference type="ARBA" id="ARBA00011900"/>
    </source>
</evidence>
<proteinExistence type="predicted"/>
<dbReference type="SUPFAM" id="SSF53335">
    <property type="entry name" value="S-adenosyl-L-methionine-dependent methyltransferases"/>
    <property type="match status" value="1"/>
</dbReference>
<comment type="caution">
    <text evidence="5">The sequence shown here is derived from an EMBL/GenBank/DDBJ whole genome shotgun (WGS) entry which is preliminary data.</text>
</comment>
<dbReference type="PANTHER" id="PTHR33841:SF1">
    <property type="entry name" value="DNA METHYLTRANSFERASE A"/>
    <property type="match status" value="1"/>
</dbReference>
<protein>
    <recommendedName>
        <fullName evidence="1">site-specific DNA-methyltransferase (adenine-specific)</fullName>
        <ecNumber evidence="1">2.1.1.72</ecNumber>
    </recommendedName>
</protein>
<gene>
    <name evidence="5" type="ORF">H6G97_33530</name>
</gene>
<dbReference type="InterPro" id="IPR050953">
    <property type="entry name" value="N4_N6_ade-DNA_methylase"/>
</dbReference>
<dbReference type="RefSeq" id="WP_190944702.1">
    <property type="nucleotide sequence ID" value="NZ_JACJSI010000141.1"/>
</dbReference>
<keyword evidence="3" id="KW-0808">Transferase</keyword>
<dbReference type="PROSITE" id="PS00092">
    <property type="entry name" value="N6_MTASE"/>
    <property type="match status" value="1"/>
</dbReference>
<evidence type="ECO:0000256" key="3">
    <source>
        <dbReference type="ARBA" id="ARBA00022679"/>
    </source>
</evidence>
<evidence type="ECO:0000313" key="6">
    <source>
        <dbReference type="Proteomes" id="UP000623440"/>
    </source>
</evidence>
<evidence type="ECO:0000313" key="5">
    <source>
        <dbReference type="EMBL" id="MBD2534187.1"/>
    </source>
</evidence>
<dbReference type="Gene3D" id="3.40.50.150">
    <property type="entry name" value="Vaccinia Virus protein VP39"/>
    <property type="match status" value="1"/>
</dbReference>
<dbReference type="Proteomes" id="UP000623440">
    <property type="component" value="Unassembled WGS sequence"/>
</dbReference>
<comment type="catalytic activity">
    <reaction evidence="4">
        <text>a 2'-deoxyadenosine in DNA + S-adenosyl-L-methionine = an N(6)-methyl-2'-deoxyadenosine in DNA + S-adenosyl-L-homocysteine + H(+)</text>
        <dbReference type="Rhea" id="RHEA:15197"/>
        <dbReference type="Rhea" id="RHEA-COMP:12418"/>
        <dbReference type="Rhea" id="RHEA-COMP:12419"/>
        <dbReference type="ChEBI" id="CHEBI:15378"/>
        <dbReference type="ChEBI" id="CHEBI:57856"/>
        <dbReference type="ChEBI" id="CHEBI:59789"/>
        <dbReference type="ChEBI" id="CHEBI:90615"/>
        <dbReference type="ChEBI" id="CHEBI:90616"/>
        <dbReference type="EC" id="2.1.1.72"/>
    </reaction>
</comment>
<dbReference type="PANTHER" id="PTHR33841">
    <property type="entry name" value="DNA METHYLTRANSFERASE YEEA-RELATED"/>
    <property type="match status" value="1"/>
</dbReference>
<evidence type="ECO:0000256" key="4">
    <source>
        <dbReference type="ARBA" id="ARBA00047942"/>
    </source>
</evidence>